<sequence length="639" mass="72502">MDEILRTIVGLWRRQLRFAAEEKARKFGNVAKNLWRFLGQSYRQLYIDTSDDPGWDAEFHMPHAESFCYKPRMNLSAKFVATMTPYVLARVSHRQVTPRRPPLPKPLAAYAQMRAKLDQEDEVRAWLLEWWLNYLPGLYGLAGEQESALPEALVKGRAVTWCEMFEGPHGDVPGHSQDSVDNLLIDGDTVKVKDAGWVARFRRRPVWQVADDFGLPASELRGQYQSRYEQARREGIASPTASSPGSENDSNDVCEYWEIWSRAGIGQHFFDSEERLKPAKEALDSLGSNIYLAVMDNLDYPLNLPKVALEEGTTAEIKSRLQWDIPFFLDKENPWPCSLLDFLPASESPWPRSPLEAALPLQVFIDHLWSFVMGKIRRNSRDLVITSKQLSQRIQKGLVNAVDMEILEYDGAAIELQRLLHVVQFPEMQKDIWRVIPMAERAFEEMTRMDPLLRGQVGSTQPRSASEMQIREQRVSAGPDDYADKVEAWNSVMASKEAMASRTYVGIETVAPVLGEELPADFDPKMPEMEKLGPISQLWLYLVFTNDPARAISEMAYSIEAGSGRRKNQQKATADMQSIGQLVTPLLTEYMRMTGNTSPVNAWMQMVGKTLDTDVSGFMLPPIPMLPPGQEEGPQTKNE</sequence>
<reference evidence="1" key="1">
    <citation type="submission" date="2020-03" db="EMBL/GenBank/DDBJ databases">
        <title>The deep terrestrial virosphere.</title>
        <authorList>
            <person name="Holmfeldt K."/>
            <person name="Nilsson E."/>
            <person name="Simone D."/>
            <person name="Lopez-Fernandez M."/>
            <person name="Wu X."/>
            <person name="de Brujin I."/>
            <person name="Lundin D."/>
            <person name="Andersson A."/>
            <person name="Bertilsson S."/>
            <person name="Dopson M."/>
        </authorList>
    </citation>
    <scope>NUCLEOTIDE SEQUENCE</scope>
    <source>
        <strain evidence="1">TM448A01166</strain>
    </source>
</reference>
<proteinExistence type="predicted"/>
<organism evidence="1">
    <name type="scientific">viral metagenome</name>
    <dbReference type="NCBI Taxonomy" id="1070528"/>
    <lineage>
        <taxon>unclassified sequences</taxon>
        <taxon>metagenomes</taxon>
        <taxon>organismal metagenomes</taxon>
    </lineage>
</organism>
<dbReference type="EMBL" id="MT144105">
    <property type="protein sequence ID" value="QJA48837.1"/>
    <property type="molecule type" value="Genomic_DNA"/>
</dbReference>
<gene>
    <name evidence="1" type="ORF">TM448A01166_0009</name>
</gene>
<protein>
    <submittedName>
        <fullName evidence="1">Uncharacterized protein</fullName>
    </submittedName>
</protein>
<name>A0A6H1ZNE1_9ZZZZ</name>
<evidence type="ECO:0000313" key="1">
    <source>
        <dbReference type="EMBL" id="QJA48837.1"/>
    </source>
</evidence>
<accession>A0A6H1ZNE1</accession>
<dbReference type="AlphaFoldDB" id="A0A6H1ZNE1"/>